<keyword evidence="3" id="KW-0067">ATP-binding</keyword>
<keyword evidence="3" id="KW-0378">Hydrolase</keyword>
<dbReference type="Pfam" id="PF02861">
    <property type="entry name" value="Clp_N"/>
    <property type="match status" value="2"/>
</dbReference>
<dbReference type="Proteomes" id="UP000317940">
    <property type="component" value="Unassembled WGS sequence"/>
</dbReference>
<organism evidence="3 4">
    <name type="scientific">Kitasatospora viridis</name>
    <dbReference type="NCBI Taxonomy" id="281105"/>
    <lineage>
        <taxon>Bacteria</taxon>
        <taxon>Bacillati</taxon>
        <taxon>Actinomycetota</taxon>
        <taxon>Actinomycetes</taxon>
        <taxon>Kitasatosporales</taxon>
        <taxon>Streptomycetaceae</taxon>
        <taxon>Kitasatospora</taxon>
    </lineage>
</organism>
<dbReference type="OrthoDB" id="3628183at2"/>
<accession>A0A561SFC6</accession>
<feature type="domain" description="Clp R" evidence="2">
    <location>
        <begin position="2"/>
        <end position="179"/>
    </location>
</feature>
<dbReference type="GO" id="GO:0005524">
    <property type="term" value="F:ATP binding"/>
    <property type="evidence" value="ECO:0007669"/>
    <property type="project" value="UniProtKB-KW"/>
</dbReference>
<comment type="caution">
    <text evidence="3">The sequence shown here is derived from an EMBL/GenBank/DDBJ whole genome shotgun (WGS) entry which is preliminary data.</text>
</comment>
<sequence length="179" mass="18956">MFEYFTDGARRAVVLSQDEAIALGHDFIGTEHILLGLIGAQSGTAAEVLREQGVELDRARAETVRILDEAGVVAAGGQPAKDALAAIGIDVAEIQRKADDAFGPGAFQYPRPAYTPDAKRALEQTLREAKALGQERFGTEHILLGLLAVGEGRGLEVLTALEVDRGGLREAVLARVAQA</sequence>
<evidence type="ECO:0000256" key="1">
    <source>
        <dbReference type="PROSITE-ProRule" id="PRU01251"/>
    </source>
</evidence>
<evidence type="ECO:0000313" key="4">
    <source>
        <dbReference type="Proteomes" id="UP000317940"/>
    </source>
</evidence>
<keyword evidence="3" id="KW-0547">Nucleotide-binding</keyword>
<name>A0A561SFC6_9ACTN</name>
<reference evidence="3 4" key="1">
    <citation type="submission" date="2019-06" db="EMBL/GenBank/DDBJ databases">
        <title>Sequencing the genomes of 1000 actinobacteria strains.</title>
        <authorList>
            <person name="Klenk H.-P."/>
        </authorList>
    </citation>
    <scope>NUCLEOTIDE SEQUENCE [LARGE SCALE GENOMIC DNA]</scope>
    <source>
        <strain evidence="3 4">DSM 44826</strain>
    </source>
</reference>
<dbReference type="PANTHER" id="PTHR47016">
    <property type="entry name" value="ATP-DEPENDENT CLP PROTEASE ATP-BINDING SUBUNIT CLPT1, CHLOROPLASTIC"/>
    <property type="match status" value="1"/>
</dbReference>
<dbReference type="AlphaFoldDB" id="A0A561SFC6"/>
<dbReference type="RefSeq" id="WP_145910539.1">
    <property type="nucleotide sequence ID" value="NZ_BAAAMZ010000001.1"/>
</dbReference>
<keyword evidence="1" id="KW-0677">Repeat</keyword>
<dbReference type="PANTHER" id="PTHR47016:SF5">
    <property type="entry name" value="CLP DOMAIN SUPERFAMILY PROTEIN"/>
    <property type="match status" value="1"/>
</dbReference>
<dbReference type="GO" id="GO:0006508">
    <property type="term" value="P:proteolysis"/>
    <property type="evidence" value="ECO:0007669"/>
    <property type="project" value="UniProtKB-KW"/>
</dbReference>
<dbReference type="Gene3D" id="1.10.1780.10">
    <property type="entry name" value="Clp, N-terminal domain"/>
    <property type="match status" value="2"/>
</dbReference>
<evidence type="ECO:0000259" key="2">
    <source>
        <dbReference type="PROSITE" id="PS51903"/>
    </source>
</evidence>
<keyword evidence="4" id="KW-1185">Reference proteome</keyword>
<dbReference type="SUPFAM" id="SSF81923">
    <property type="entry name" value="Double Clp-N motif"/>
    <property type="match status" value="2"/>
</dbReference>
<dbReference type="InterPro" id="IPR044217">
    <property type="entry name" value="CLPT1/2"/>
</dbReference>
<dbReference type="PROSITE" id="PS51903">
    <property type="entry name" value="CLP_R"/>
    <property type="match status" value="1"/>
</dbReference>
<evidence type="ECO:0000313" key="3">
    <source>
        <dbReference type="EMBL" id="TWF73574.1"/>
    </source>
</evidence>
<dbReference type="InterPro" id="IPR036628">
    <property type="entry name" value="Clp_N_dom_sf"/>
</dbReference>
<gene>
    <name evidence="3" type="ORF">FHX73_15187</name>
</gene>
<dbReference type="InterPro" id="IPR004176">
    <property type="entry name" value="Clp_R_N"/>
</dbReference>
<proteinExistence type="predicted"/>
<dbReference type="EMBL" id="VIWT01000005">
    <property type="protein sequence ID" value="TWF73574.1"/>
    <property type="molecule type" value="Genomic_DNA"/>
</dbReference>
<dbReference type="GO" id="GO:0008233">
    <property type="term" value="F:peptidase activity"/>
    <property type="evidence" value="ECO:0007669"/>
    <property type="project" value="UniProtKB-KW"/>
</dbReference>
<protein>
    <submittedName>
        <fullName evidence="3">ATP-dependent Clp protease ATP-binding subunit ClpC</fullName>
    </submittedName>
</protein>
<keyword evidence="3" id="KW-0645">Protease</keyword>